<evidence type="ECO:0000256" key="3">
    <source>
        <dbReference type="ARBA" id="ARBA00022448"/>
    </source>
</evidence>
<dbReference type="GO" id="GO:0015144">
    <property type="term" value="F:carbohydrate transmembrane transporter activity"/>
    <property type="evidence" value="ECO:0007669"/>
    <property type="project" value="InterPro"/>
</dbReference>
<dbReference type="Gramene" id="Bo3g074590.1">
    <property type="protein sequence ID" value="Bo3g074590.1"/>
    <property type="gene ID" value="Bo3g074590"/>
</dbReference>
<reference evidence="8 9" key="1">
    <citation type="journal article" date="2014" name="Genome Biol.">
        <title>Transcriptome and methylome profiling reveals relics of genome dominance in the mesopolyploid Brassica oleracea.</title>
        <authorList>
            <person name="Parkin I.A."/>
            <person name="Koh C."/>
            <person name="Tang H."/>
            <person name="Robinson S.J."/>
            <person name="Kagale S."/>
            <person name="Clarke W.E."/>
            <person name="Town C.D."/>
            <person name="Nixon J."/>
            <person name="Krishnakumar V."/>
            <person name="Bidwell S.L."/>
            <person name="Denoeud F."/>
            <person name="Belcram H."/>
            <person name="Links M.G."/>
            <person name="Just J."/>
            <person name="Clarke C."/>
            <person name="Bender T."/>
            <person name="Huebert T."/>
            <person name="Mason A.S."/>
            <person name="Pires J.C."/>
            <person name="Barker G."/>
            <person name="Moore J."/>
            <person name="Walley P.G."/>
            <person name="Manoli S."/>
            <person name="Batley J."/>
            <person name="Edwards D."/>
            <person name="Nelson M.N."/>
            <person name="Wang X."/>
            <person name="Paterson A.H."/>
            <person name="King G."/>
            <person name="Bancroft I."/>
            <person name="Chalhoub B."/>
            <person name="Sharpe A.G."/>
        </authorList>
    </citation>
    <scope>NUCLEOTIDE SEQUENCE</scope>
    <source>
        <strain evidence="8 9">cv. TO1000</strain>
    </source>
</reference>
<feature type="transmembrane region" description="Helical" evidence="7">
    <location>
        <begin position="168"/>
        <end position="188"/>
    </location>
</feature>
<evidence type="ECO:0000313" key="8">
    <source>
        <dbReference type="EnsemblPlants" id="Bo3g074590.1"/>
    </source>
</evidence>
<keyword evidence="9" id="KW-1185">Reference proteome</keyword>
<comment type="similarity">
    <text evidence="2">Belongs to the major facilitator superfamily. Sugar transporter (TC 2.A.1.1) family.</text>
</comment>
<dbReference type="GO" id="GO:0016020">
    <property type="term" value="C:membrane"/>
    <property type="evidence" value="ECO:0007669"/>
    <property type="project" value="UniProtKB-SubCell"/>
</dbReference>
<keyword evidence="4 7" id="KW-0812">Transmembrane</keyword>
<evidence type="ECO:0000256" key="1">
    <source>
        <dbReference type="ARBA" id="ARBA00004370"/>
    </source>
</evidence>
<keyword evidence="6 7" id="KW-0472">Membrane</keyword>
<evidence type="ECO:0000313" key="9">
    <source>
        <dbReference type="Proteomes" id="UP000032141"/>
    </source>
</evidence>
<comment type="subcellular location">
    <subcellularLocation>
        <location evidence="1">Membrane</location>
    </subcellularLocation>
</comment>
<dbReference type="PANTHER" id="PTHR23500">
    <property type="entry name" value="SOLUTE CARRIER FAMILY 2, FACILITATED GLUCOSE TRANSPORTER"/>
    <property type="match status" value="1"/>
</dbReference>
<dbReference type="SUPFAM" id="SSF103473">
    <property type="entry name" value="MFS general substrate transporter"/>
    <property type="match status" value="1"/>
</dbReference>
<dbReference type="InterPro" id="IPR005828">
    <property type="entry name" value="MFS_sugar_transport-like"/>
</dbReference>
<dbReference type="Gene3D" id="1.20.1250.20">
    <property type="entry name" value="MFS general substrate transporter like domains"/>
    <property type="match status" value="1"/>
</dbReference>
<dbReference type="PANTHER" id="PTHR23500:SF569">
    <property type="entry name" value="SUGAR TRANSPORT PROTEIN 4"/>
    <property type="match status" value="1"/>
</dbReference>
<dbReference type="HOGENOM" id="CLU_928579_0_0_1"/>
<reference evidence="8" key="2">
    <citation type="submission" date="2015-03" db="UniProtKB">
        <authorList>
            <consortium name="EnsemblPlants"/>
        </authorList>
    </citation>
    <scope>IDENTIFICATION</scope>
</reference>
<dbReference type="Pfam" id="PF00083">
    <property type="entry name" value="Sugar_tr"/>
    <property type="match status" value="1"/>
</dbReference>
<dbReference type="EnsemblPlants" id="Bo3g074590.1">
    <property type="protein sequence ID" value="Bo3g074590.1"/>
    <property type="gene ID" value="Bo3g074590"/>
</dbReference>
<dbReference type="Proteomes" id="UP000032141">
    <property type="component" value="Chromosome C3"/>
</dbReference>
<protein>
    <recommendedName>
        <fullName evidence="10">Major facilitator superfamily (MFS) profile domain-containing protein</fullName>
    </recommendedName>
</protein>
<sequence>MAVLHPPPLPWNDAPLAPPGRYNLQGLMENHAFVGEAVIESAVGWLNAAQIESLLLAAEANLIPISTDPAPEGTTGLFVYNTRAYNDHRMYHHVGPASLIARQTLVNGDSFVKMGEAIGFNNNRYRKRVRSLGDYPLQVHRSPRALKVWFWCLTEIAPPNPRGAFNNGFQVAIIFGFVVATIINYFIAQMKGNIGWRISLGLDCVSAVIIMMIGALNLPDTLNSLIKRGFPEESKQMIRSIQGTDEVEEEFQDLIDASEKSKQVKHPWKDISVPRYRPQLIMTCFVPFFQQLTGINVITL</sequence>
<evidence type="ECO:0000256" key="4">
    <source>
        <dbReference type="ARBA" id="ARBA00022692"/>
    </source>
</evidence>
<organism evidence="8 9">
    <name type="scientific">Brassica oleracea var. oleracea</name>
    <dbReference type="NCBI Taxonomy" id="109376"/>
    <lineage>
        <taxon>Eukaryota</taxon>
        <taxon>Viridiplantae</taxon>
        <taxon>Streptophyta</taxon>
        <taxon>Embryophyta</taxon>
        <taxon>Tracheophyta</taxon>
        <taxon>Spermatophyta</taxon>
        <taxon>Magnoliopsida</taxon>
        <taxon>eudicotyledons</taxon>
        <taxon>Gunneridae</taxon>
        <taxon>Pentapetalae</taxon>
        <taxon>rosids</taxon>
        <taxon>malvids</taxon>
        <taxon>Brassicales</taxon>
        <taxon>Brassicaceae</taxon>
        <taxon>Brassiceae</taxon>
        <taxon>Brassica</taxon>
    </lineage>
</organism>
<dbReference type="InterPro" id="IPR036259">
    <property type="entry name" value="MFS_trans_sf"/>
</dbReference>
<evidence type="ECO:0000256" key="7">
    <source>
        <dbReference type="SAM" id="Phobius"/>
    </source>
</evidence>
<evidence type="ECO:0008006" key="10">
    <source>
        <dbReference type="Google" id="ProtNLM"/>
    </source>
</evidence>
<proteinExistence type="inferred from homology"/>
<accession>A0A0D3BCA2</accession>
<evidence type="ECO:0000256" key="6">
    <source>
        <dbReference type="ARBA" id="ARBA00023136"/>
    </source>
</evidence>
<dbReference type="SMR" id="A0A0D3BCA2"/>
<dbReference type="InterPro" id="IPR045262">
    <property type="entry name" value="STP/PLT_plant"/>
</dbReference>
<name>A0A0D3BCA2_BRAOL</name>
<dbReference type="AlphaFoldDB" id="A0A0D3BCA2"/>
<dbReference type="STRING" id="109376.A0A0D3BCA2"/>
<evidence type="ECO:0000256" key="5">
    <source>
        <dbReference type="ARBA" id="ARBA00022989"/>
    </source>
</evidence>
<evidence type="ECO:0000256" key="2">
    <source>
        <dbReference type="ARBA" id="ARBA00010992"/>
    </source>
</evidence>
<feature type="transmembrane region" description="Helical" evidence="7">
    <location>
        <begin position="200"/>
        <end position="218"/>
    </location>
</feature>
<keyword evidence="5 7" id="KW-1133">Transmembrane helix</keyword>
<dbReference type="eggNOG" id="KOG0254">
    <property type="taxonomic scope" value="Eukaryota"/>
</dbReference>
<keyword evidence="3" id="KW-0813">Transport</keyword>